<feature type="compositionally biased region" description="Low complexity" evidence="6">
    <location>
        <begin position="558"/>
        <end position="585"/>
    </location>
</feature>
<feature type="compositionally biased region" description="Polar residues" evidence="6">
    <location>
        <begin position="1157"/>
        <end position="1169"/>
    </location>
</feature>
<evidence type="ECO:0000256" key="5">
    <source>
        <dbReference type="ARBA" id="ARBA00023180"/>
    </source>
</evidence>
<evidence type="ECO:0000256" key="2">
    <source>
        <dbReference type="ARBA" id="ARBA00022729"/>
    </source>
</evidence>
<feature type="domain" description="Chitin-binding type-2" evidence="8">
    <location>
        <begin position="589"/>
        <end position="649"/>
    </location>
</feature>
<feature type="domain" description="Chitin-binding type-2" evidence="8">
    <location>
        <begin position="1512"/>
        <end position="1574"/>
    </location>
</feature>
<name>A0A9P0BLR6_CHRIL</name>
<feature type="compositionally biased region" description="Low complexity" evidence="6">
    <location>
        <begin position="1576"/>
        <end position="1617"/>
    </location>
</feature>
<keyword evidence="1" id="KW-0147">Chitin-binding</keyword>
<dbReference type="SMART" id="SM00494">
    <property type="entry name" value="ChtBD2"/>
    <property type="match status" value="15"/>
</dbReference>
<feature type="compositionally biased region" description="Polar residues" evidence="6">
    <location>
        <begin position="1464"/>
        <end position="1473"/>
    </location>
</feature>
<dbReference type="Pfam" id="PF01607">
    <property type="entry name" value="CBM_14"/>
    <property type="match status" value="13"/>
</dbReference>
<gene>
    <name evidence="9" type="ORF">CINC_LOCUS1063</name>
</gene>
<feature type="domain" description="Chitin-binding type-2" evidence="8">
    <location>
        <begin position="1278"/>
        <end position="1338"/>
    </location>
</feature>
<feature type="domain" description="Chitin-binding type-2" evidence="8">
    <location>
        <begin position="448"/>
        <end position="508"/>
    </location>
</feature>
<feature type="compositionally biased region" description="Polar residues" evidence="6">
    <location>
        <begin position="1382"/>
        <end position="1394"/>
    </location>
</feature>
<dbReference type="OrthoDB" id="6020543at2759"/>
<feature type="compositionally biased region" description="Low complexity" evidence="6">
    <location>
        <begin position="1143"/>
        <end position="1156"/>
    </location>
</feature>
<feature type="domain" description="Chitin-binding type-2" evidence="8">
    <location>
        <begin position="1392"/>
        <end position="1452"/>
    </location>
</feature>
<feature type="domain" description="Chitin-binding type-2" evidence="8">
    <location>
        <begin position="2153"/>
        <end position="2216"/>
    </location>
</feature>
<dbReference type="InterPro" id="IPR036508">
    <property type="entry name" value="Chitin-bd_dom_sf"/>
</dbReference>
<keyword evidence="5" id="KW-0325">Glycoprotein</keyword>
<feature type="domain" description="Chitin-binding type-2" evidence="8">
    <location>
        <begin position="245"/>
        <end position="307"/>
    </location>
</feature>
<dbReference type="FunFam" id="2.170.140.10:FF:000006">
    <property type="entry name" value="Mucin related 89F, isoform B"/>
    <property type="match status" value="10"/>
</dbReference>
<dbReference type="InterPro" id="IPR002557">
    <property type="entry name" value="Chitin-bd_dom"/>
</dbReference>
<feature type="domain" description="Chitin-binding type-2" evidence="8">
    <location>
        <begin position="1633"/>
        <end position="1698"/>
    </location>
</feature>
<feature type="compositionally biased region" description="Low complexity" evidence="6">
    <location>
        <begin position="799"/>
        <end position="833"/>
    </location>
</feature>
<dbReference type="PANTHER" id="PTHR23301:SF110">
    <property type="entry name" value="LD43683P-RELATED"/>
    <property type="match status" value="1"/>
</dbReference>
<feature type="region of interest" description="Disordered" evidence="6">
    <location>
        <begin position="1688"/>
        <end position="2062"/>
    </location>
</feature>
<feature type="compositionally biased region" description="Polar residues" evidence="6">
    <location>
        <begin position="1225"/>
        <end position="1243"/>
    </location>
</feature>
<feature type="domain" description="Chitin-binding type-2" evidence="8">
    <location>
        <begin position="840"/>
        <end position="900"/>
    </location>
</feature>
<feature type="domain" description="Chitin-binding type-2" evidence="8">
    <location>
        <begin position="956"/>
        <end position="1016"/>
    </location>
</feature>
<keyword evidence="10" id="KW-1185">Reference proteome</keyword>
<feature type="compositionally biased region" description="Low complexity" evidence="6">
    <location>
        <begin position="1474"/>
        <end position="1503"/>
    </location>
</feature>
<feature type="compositionally biased region" description="Low complexity" evidence="6">
    <location>
        <begin position="1699"/>
        <end position="2053"/>
    </location>
</feature>
<evidence type="ECO:0000256" key="6">
    <source>
        <dbReference type="SAM" id="MobiDB-lite"/>
    </source>
</evidence>
<dbReference type="Proteomes" id="UP001154114">
    <property type="component" value="Chromosome 10"/>
</dbReference>
<evidence type="ECO:0000259" key="8">
    <source>
        <dbReference type="PROSITE" id="PS50940"/>
    </source>
</evidence>
<evidence type="ECO:0000256" key="7">
    <source>
        <dbReference type="SAM" id="SignalP"/>
    </source>
</evidence>
<feature type="compositionally biased region" description="Polar residues" evidence="6">
    <location>
        <begin position="1335"/>
        <end position="1354"/>
    </location>
</feature>
<feature type="domain" description="Chitin-binding type-2" evidence="8">
    <location>
        <begin position="2067"/>
        <end position="2128"/>
    </location>
</feature>
<organism evidence="9 10">
    <name type="scientific">Chrysodeixis includens</name>
    <name type="common">Soybean looper</name>
    <name type="synonym">Pseudoplusia includens</name>
    <dbReference type="NCBI Taxonomy" id="689277"/>
    <lineage>
        <taxon>Eukaryota</taxon>
        <taxon>Metazoa</taxon>
        <taxon>Ecdysozoa</taxon>
        <taxon>Arthropoda</taxon>
        <taxon>Hexapoda</taxon>
        <taxon>Insecta</taxon>
        <taxon>Pterygota</taxon>
        <taxon>Neoptera</taxon>
        <taxon>Endopterygota</taxon>
        <taxon>Lepidoptera</taxon>
        <taxon>Glossata</taxon>
        <taxon>Ditrysia</taxon>
        <taxon>Noctuoidea</taxon>
        <taxon>Noctuidae</taxon>
        <taxon>Plusiinae</taxon>
        <taxon>Chrysodeixis</taxon>
    </lineage>
</organism>
<feature type="domain" description="Chitin-binding type-2" evidence="8">
    <location>
        <begin position="722"/>
        <end position="782"/>
    </location>
</feature>
<dbReference type="PROSITE" id="PS50940">
    <property type="entry name" value="CHIT_BIND_II"/>
    <property type="match status" value="15"/>
</dbReference>
<feature type="region of interest" description="Disordered" evidence="6">
    <location>
        <begin position="789"/>
        <end position="833"/>
    </location>
</feature>
<feature type="region of interest" description="Disordered" evidence="6">
    <location>
        <begin position="1020"/>
        <end position="1039"/>
    </location>
</feature>
<feature type="region of interest" description="Disordered" evidence="6">
    <location>
        <begin position="1225"/>
        <end position="1277"/>
    </location>
</feature>
<dbReference type="SUPFAM" id="SSF57625">
    <property type="entry name" value="Invertebrate chitin-binding proteins"/>
    <property type="match status" value="14"/>
</dbReference>
<feature type="region of interest" description="Disordered" evidence="6">
    <location>
        <begin position="305"/>
        <end position="329"/>
    </location>
</feature>
<feature type="region of interest" description="Disordered" evidence="6">
    <location>
        <begin position="904"/>
        <end position="959"/>
    </location>
</feature>
<feature type="region of interest" description="Disordered" evidence="6">
    <location>
        <begin position="1335"/>
        <end position="1395"/>
    </location>
</feature>
<dbReference type="EMBL" id="LR824013">
    <property type="protein sequence ID" value="CAH0579278.1"/>
    <property type="molecule type" value="Genomic_DNA"/>
</dbReference>
<sequence>MDILIRGFYKTFLLLVLLVIVDVTSNDTNETPNEHRQSRVTGRIVKIYSGTRPDPVTCNGEGFQADPHNCAIFYRCMKSGNGKYSVFKFQCGPGTVYDPETEVCNHPHSTKRSECGGSLPTPVDDRISNNEIENEDIRQEVPSPITTSKTNYTNKPETEKTTFTQIFTTTGSPLAISTSTKHQAPDLSAVFTSQSPWGSSLGGANIEHTISPLILPPTTAAQNQQYNEVPKNVLPPNVPQTSRQDNICTSDGFMGDTEDCRKFYRCVANQRGTYTRFEFSCSESTIWDDDTQSCNHAWAVKRSRCGRSGQQSNAITNEGARPTAGTEVEPNLKAKTIQEQLQISYGPKVTQTQTQISNGSVVQNQTQINYGDRTSPKQGSRAKQNQTQISHGSATSQSQMQIDYSDKGVQTQLQIDHSQQSSQSQTQIHESTTRGTLTSVAQSNTQQGNQCSRAGFMGDTNDCKKFYRCIDNGRGSYMKFEFSCGEGTVWDQSIEACNHAWAVKECGGKDTAGSTSTTQSSVTTPKTTQSPTTASTENYQTPSVAIVTEDNEDDGYGQPSQNPTTQSSTTTSSTTTTTVTLVSSTPSSKGECTTSGFIGDPNDCKIFYRCVENGRGAFTKYEFKCGEGTVWDPDLEACNHAWAVKKCGGNASPDKVETTTGKQSTAYTDQTTQSTVIMQPSTERPSIDYDDSGYDSGNNVFTTTTTSTTTITSRPSSDQNTGSICRSSGFMGDANDCKKFYRCVDNGNGGYTRYEFSCGEGTVWDSQIDACNHVWAVKNCGGAGSIDNAQETTSQSKPTTSHEIITSSSTESVQNTVSPISAPSTTSSTAIISGSQPIANDDCTRSGFMGDRKDCKKFYRCVDNGNGSYTKYEFSCGEGTVWDQKIEACNHAWAVEKCGSSVESSSEHHETSTQHHNTISDEIDDGYPSNQEAGQTTTQSTTTSVLTEASKVPSNDNNCVSSGFMGDKNDCKKFYRCVDDGNNGFTRYEFSCGEGTLWDQSIEACNHAWAVKDCGQTGNNTQHVSSETTTQATATSTTEDQVYPHSTERTTTTLTVSGKPDDQSNMCLTEGFKGDRNDCKKFYRCVDNGRGGFTKYEFACGDGTYWNQEILACDHTSSNKNCGETSGSTSTQIYYPEQDEMQTEAATASSSSTTESNNDYSTQKPPVSSGVCTSEGFYGDMNDCKKFYRCVDNGKGGYTKYDFTCGDGTVWNQDIQACDHETNNNNCSSRPASGTQTTESPQVAGNDYSTSSSTESQYSTEMTVTSSSSTSSPSSSSSYNCESEGFFAHPDDCKKFIRCVNNDKGGYTRYEFACGEGTVWVQDILACDHDTGDSNCKSPSSSKPTASNGGQQTTTERHDVDESTTSMKPQIPDKQEDEYDSDSANKPTQSGSDKCTSEGFYANKNDCRQFYRCVDNGQGGYTKYDFTCGEGTAWDSEVQTCNHIEQVKSCQGESSQPVMHEENNGQTTESINPSKTTTTESTGVSQSSTTESSSTSKTTTAASNQGSSHDNKNTCESEGYFGDKQDCKKFYRCVDNGKGGYTKYDFTCGEGTIWDQDITTCNHPQDVVNPSCNQQEGSSTSTTSSSASGGSSEATTEGTDSSQTTSSTQSTTSTQSSGNCSQEEGSKKPENQNITCTQAGYFANPNDCKKFYRCVDWDGDGKRFSVYHFDCGEGTIWDPAVETCNHEESVYPPRDCSGSQSQSENQPSTEQTTTTQQESTTTDKSSTTESSTTQSTTSEPSTTEQSTSTTQSSTSEQTTTETSSTSEQTTQSSTTEQTTTQQSTTSEQTTQQSSSSEQTTTQSSTTSEQTTQSSTTSEQTTQSSTTSEQTITQSSTTEQTTQQSTTSEQTTEQTTTQQSTTSEQTTEQSTTSEQTTQQSTTSEQTTEQTTQQSTTEQTTQQSTTSEQTTEQTTTQESTTSEQTTQESTTSEQTTQESTTSEQTTQESTTSEQTTQESTTSEQTTQESTTSEQTTQESTTEQSTTEQSTTSDSTTESSTTEQSTQQSTTGEQSTTEQSTTESTTSEGTTQETTEQSTTESQDNSTTESSNTEQSSDSKCPETEDGQNLFVCPTSFRRHPKYCNLFYQCDEEDDTHDVKIAVFTCPNNTIYDESQTRCVEEKKADKKCNGEIAQKRRFKRFDKDYKEPIVVTKDSYACKSAGYFSFEKDSECSPAFLKCKTDKNKKVKGVVYQCPSGFVYWSISKRCEPVNRVRDCKRSHNNWAGRWEIPVERRNVARP</sequence>
<dbReference type="InterPro" id="IPR051940">
    <property type="entry name" value="Chitin_bind-dev_reg"/>
</dbReference>
<evidence type="ECO:0000256" key="3">
    <source>
        <dbReference type="ARBA" id="ARBA00022737"/>
    </source>
</evidence>
<feature type="compositionally biased region" description="Low complexity" evidence="6">
    <location>
        <begin position="511"/>
        <end position="536"/>
    </location>
</feature>
<evidence type="ECO:0000256" key="1">
    <source>
        <dbReference type="ARBA" id="ARBA00022669"/>
    </source>
</evidence>
<protein>
    <recommendedName>
        <fullName evidence="8">Chitin-binding type-2 domain-containing protein</fullName>
    </recommendedName>
</protein>
<keyword evidence="2 7" id="KW-0732">Signal</keyword>
<feature type="signal peptide" evidence="7">
    <location>
        <begin position="1"/>
        <end position="26"/>
    </location>
</feature>
<dbReference type="GO" id="GO:0008061">
    <property type="term" value="F:chitin binding"/>
    <property type="evidence" value="ECO:0007669"/>
    <property type="project" value="UniProtKB-KW"/>
</dbReference>
<evidence type="ECO:0000313" key="10">
    <source>
        <dbReference type="Proteomes" id="UP001154114"/>
    </source>
</evidence>
<feature type="compositionally biased region" description="Polar residues" evidence="6">
    <location>
        <begin position="789"/>
        <end position="798"/>
    </location>
</feature>
<feature type="domain" description="Chitin-binding type-2" evidence="8">
    <location>
        <begin position="1169"/>
        <end position="1229"/>
    </location>
</feature>
<feature type="region of interest" description="Disordered" evidence="6">
    <location>
        <begin position="363"/>
        <end position="454"/>
    </location>
</feature>
<feature type="compositionally biased region" description="Polar residues" evidence="6">
    <location>
        <begin position="376"/>
        <end position="417"/>
    </location>
</feature>
<proteinExistence type="predicted"/>
<feature type="compositionally biased region" description="Low complexity" evidence="6">
    <location>
        <begin position="935"/>
        <end position="944"/>
    </location>
</feature>
<accession>A0A9P0BLR6</accession>
<feature type="domain" description="Chitin-binding type-2" evidence="8">
    <location>
        <begin position="55"/>
        <end position="117"/>
    </location>
</feature>
<dbReference type="PANTHER" id="PTHR23301">
    <property type="entry name" value="CHITIN BINDING PERITROPHIN-A"/>
    <property type="match status" value="1"/>
</dbReference>
<evidence type="ECO:0000313" key="9">
    <source>
        <dbReference type="EMBL" id="CAH0579278.1"/>
    </source>
</evidence>
<feature type="domain" description="Chitin-binding type-2" evidence="8">
    <location>
        <begin position="1064"/>
        <end position="1124"/>
    </location>
</feature>
<keyword evidence="3" id="KW-0677">Repeat</keyword>
<feature type="compositionally biased region" description="Low complexity" evidence="6">
    <location>
        <begin position="1025"/>
        <end position="1039"/>
    </location>
</feature>
<dbReference type="Gene3D" id="2.170.140.10">
    <property type="entry name" value="Chitin binding domain"/>
    <property type="match status" value="14"/>
</dbReference>
<evidence type="ECO:0000256" key="4">
    <source>
        <dbReference type="ARBA" id="ARBA00023157"/>
    </source>
</evidence>
<keyword evidence="4" id="KW-1015">Disulfide bond</keyword>
<feature type="region of interest" description="Disordered" evidence="6">
    <location>
        <begin position="1571"/>
        <end position="1631"/>
    </location>
</feature>
<reference evidence="9" key="1">
    <citation type="submission" date="2021-12" db="EMBL/GenBank/DDBJ databases">
        <authorList>
            <person name="King R."/>
        </authorList>
    </citation>
    <scope>NUCLEOTIDE SEQUENCE</scope>
</reference>
<feature type="chain" id="PRO_5040170646" description="Chitin-binding type-2 domain-containing protein" evidence="7">
    <location>
        <begin position="27"/>
        <end position="2237"/>
    </location>
</feature>
<feature type="compositionally biased region" description="Low complexity" evidence="6">
    <location>
        <begin position="1248"/>
        <end position="1277"/>
    </location>
</feature>
<feature type="compositionally biased region" description="Polar residues" evidence="6">
    <location>
        <begin position="426"/>
        <end position="452"/>
    </location>
</feature>
<feature type="region of interest" description="Disordered" evidence="6">
    <location>
        <begin position="509"/>
        <end position="585"/>
    </location>
</feature>
<dbReference type="GO" id="GO:0005576">
    <property type="term" value="C:extracellular region"/>
    <property type="evidence" value="ECO:0007669"/>
    <property type="project" value="InterPro"/>
</dbReference>
<feature type="region of interest" description="Disordered" evidence="6">
    <location>
        <begin position="1450"/>
        <end position="1513"/>
    </location>
</feature>
<feature type="region of interest" description="Disordered" evidence="6">
    <location>
        <begin position="1141"/>
        <end position="1169"/>
    </location>
</feature>